<organism evidence="1 2">
    <name type="scientific">Stutzerimonas balearica</name>
    <dbReference type="NCBI Taxonomy" id="74829"/>
    <lineage>
        <taxon>Bacteria</taxon>
        <taxon>Pseudomonadati</taxon>
        <taxon>Pseudomonadota</taxon>
        <taxon>Gammaproteobacteria</taxon>
        <taxon>Pseudomonadales</taxon>
        <taxon>Pseudomonadaceae</taxon>
        <taxon>Stutzerimonas</taxon>
    </lineage>
</organism>
<dbReference type="AlphaFoldDB" id="A0A9X7YQQ5"/>
<dbReference type="Proteomes" id="UP000595933">
    <property type="component" value="Chromosome"/>
</dbReference>
<accession>A0A9X7YQQ5</accession>
<gene>
    <name evidence="1" type="ORF">I6H70_19135</name>
</gene>
<proteinExistence type="predicted"/>
<name>A0A9X7YQQ5_9GAMM</name>
<evidence type="ECO:0000313" key="2">
    <source>
        <dbReference type="Proteomes" id="UP000595933"/>
    </source>
</evidence>
<protein>
    <submittedName>
        <fullName evidence="1">Uncharacterized protein</fullName>
    </submittedName>
</protein>
<reference evidence="1 2" key="1">
    <citation type="submission" date="2020-12" db="EMBL/GenBank/DDBJ databases">
        <title>FDA dAtabase for Regulatory Grade micrObial Sequences (FDA-ARGOS): Supporting development and validation of Infectious Disease Dx tests.</title>
        <authorList>
            <person name="Sproer C."/>
            <person name="Gronow S."/>
            <person name="Severitt S."/>
            <person name="Schroder I."/>
            <person name="Tallon L."/>
            <person name="Sadzewicz L."/>
            <person name="Zhao X."/>
            <person name="Boylan J."/>
            <person name="Ott S."/>
            <person name="Bowen H."/>
            <person name="Vavikolanu K."/>
            <person name="Mehta A."/>
            <person name="Aluvathingal J."/>
            <person name="Nadendla S."/>
            <person name="Lowell S."/>
            <person name="Myers T."/>
            <person name="Yan Y."/>
            <person name="Sichtig H."/>
        </authorList>
    </citation>
    <scope>NUCLEOTIDE SEQUENCE [LARGE SCALE GENOMIC DNA]</scope>
    <source>
        <strain evidence="1 2">FDAARGOS_1013</strain>
    </source>
</reference>
<dbReference type="EMBL" id="CP067013">
    <property type="protein sequence ID" value="QQN50618.1"/>
    <property type="molecule type" value="Genomic_DNA"/>
</dbReference>
<evidence type="ECO:0000313" key="1">
    <source>
        <dbReference type="EMBL" id="QQN50618.1"/>
    </source>
</evidence>
<sequence>MPLVIEQDDRLWGVEVKKVASVQSKDGRGLARLAEQAGPSWQGGILLYTGTNTLRLEDIPSAFAVPMDQLWNKDIR</sequence>
<dbReference type="RefSeq" id="WP_013983417.1">
    <property type="nucleotide sequence ID" value="NZ_CP067013.1"/>
</dbReference>